<keyword evidence="10 14" id="KW-0496">Mitochondrion</keyword>
<dbReference type="GO" id="GO:0006397">
    <property type="term" value="P:mRNA processing"/>
    <property type="evidence" value="ECO:0007669"/>
    <property type="project" value="UniProtKB-UniRule"/>
</dbReference>
<dbReference type="PROSITE" id="PS50102">
    <property type="entry name" value="RRM"/>
    <property type="match status" value="1"/>
</dbReference>
<keyword evidence="5" id="KW-0812">Transmembrane</keyword>
<dbReference type="OrthoDB" id="10267654at2759"/>
<comment type="function">
    <text evidence="12 14">Plays a role in maintaining the mitochondrial genome and in controlling the mtDNA escape. Involved in the regulation of mtDNA nucleotide structure and number. May have a dispensable role in early maturation of pre-rRNA.</text>
</comment>
<dbReference type="Gene3D" id="3.40.50.300">
    <property type="entry name" value="P-loop containing nucleotide triphosphate hydrolases"/>
    <property type="match status" value="1"/>
</dbReference>
<dbReference type="Pfam" id="PF00076">
    <property type="entry name" value="RRM_1"/>
    <property type="match status" value="1"/>
</dbReference>
<evidence type="ECO:0000256" key="5">
    <source>
        <dbReference type="ARBA" id="ARBA00022692"/>
    </source>
</evidence>
<sequence length="903" mass="101246">MPYTTTRRVLFNPTSIPSLRTKKPHTRDIYNATSLLRVGLGKGTVNSGWKCARGSVRRESTQIGEDATGHIKANANEGILFFDSMLDLFHIRVVDNYESILEFFIGTLADYGDCVDVFPLKLRFLLHLPLRGGRNLSDMMWRYNNTALSRYDPLNLVKRAIPESIPLKVTEILPRLKDGGAFVKFQHEGGVTAQEIESRLATYLQENPIKPWYNPFSRIRAKLVVGKPWLEDLYRFPSRRIKIEFVPATSGKEAAELSQETIYSLFRRYGKLSEITSQPSDSKVLPKYAYVDFSKMRQSIMAKNCLHGFKVLEEEGGGAAATKLRLSFEQKIKAHLIRDWIVNHPRVVIPAVAALLATVTVAVFDPIRTFFIKAKIDHSFQLNENKIYKWFKSQATDILTFRKPKEQDVSLGAIWDDRKEIIDQIQTWLMETADTFIVIQGPRGSGKRELILDQALKGRKNTLIIDCKPIQEARGDSSTIAAAASEVGYRPIFSWMNSISSLVDLAAQGTIGVKSGFSETLDAQLGKIWQNTKVAMKQVALAHRDDDDKDANLSDDDWLEAHPEYRPVVVIDNFLHKSEDSSLIYDKLSEWAASLTTTNIVHVIFLTNDISYSKSLSKALPDRVFRQIALGDISPEVAKRFVITHLDSDTSSKKKGHEAESDEKALTPSQRREDLMELDGCIDVLGGRLTDLEFLARRLKTGQSPNRAVTEIIEQSASEILKMYLLTTSSSPSSGSGEGKKWTPEQAWYLVSKLANEEALKYNEVLLSPTFSSSLTASASNPESVLEALSAAELITIKTYKGRPQKIVAGRPVYQAAFRQLTQDKVLRSRLDLSVLKELSKVEEKAIEKVEAELAVLGALPKQPSEVGPRVQFLLAKLAGSQMKVEGWEKEMGVLKKVLGEEF</sequence>
<keyword evidence="4 14" id="KW-0507">mRNA processing</keyword>
<name>A0A9N9LMX9_9HELO</name>
<dbReference type="Pfam" id="PF10443">
    <property type="entry name" value="RNA12"/>
    <property type="match status" value="1"/>
</dbReference>
<evidence type="ECO:0000256" key="12">
    <source>
        <dbReference type="ARBA" id="ARBA00025276"/>
    </source>
</evidence>
<proteinExistence type="inferred from homology"/>
<feature type="region of interest" description="Disordered" evidence="15">
    <location>
        <begin position="650"/>
        <end position="670"/>
    </location>
</feature>
<dbReference type="GO" id="GO:0005743">
    <property type="term" value="C:mitochondrial inner membrane"/>
    <property type="evidence" value="ECO:0007669"/>
    <property type="project" value="UniProtKB-SubCell"/>
</dbReference>
<dbReference type="InterPro" id="IPR018850">
    <property type="entry name" value="Mt_escape_2_C"/>
</dbReference>
<evidence type="ECO:0000256" key="7">
    <source>
        <dbReference type="ARBA" id="ARBA00022884"/>
    </source>
</evidence>
<evidence type="ECO:0000256" key="10">
    <source>
        <dbReference type="ARBA" id="ARBA00023128"/>
    </source>
</evidence>
<dbReference type="InterPro" id="IPR000504">
    <property type="entry name" value="RRM_dom"/>
</dbReference>
<evidence type="ECO:0000256" key="4">
    <source>
        <dbReference type="ARBA" id="ARBA00022664"/>
    </source>
</evidence>
<dbReference type="SUPFAM" id="SSF52540">
    <property type="entry name" value="P-loop containing nucleoside triphosphate hydrolases"/>
    <property type="match status" value="1"/>
</dbReference>
<evidence type="ECO:0000256" key="8">
    <source>
        <dbReference type="ARBA" id="ARBA00022946"/>
    </source>
</evidence>
<dbReference type="InterPro" id="IPR012677">
    <property type="entry name" value="Nucleotide-bd_a/b_plait_sf"/>
</dbReference>
<organism evidence="17 18">
    <name type="scientific">Hymenoscyphus albidus</name>
    <dbReference type="NCBI Taxonomy" id="595503"/>
    <lineage>
        <taxon>Eukaryota</taxon>
        <taxon>Fungi</taxon>
        <taxon>Dikarya</taxon>
        <taxon>Ascomycota</taxon>
        <taxon>Pezizomycotina</taxon>
        <taxon>Leotiomycetes</taxon>
        <taxon>Helotiales</taxon>
        <taxon>Helotiaceae</taxon>
        <taxon>Hymenoscyphus</taxon>
    </lineage>
</organism>
<keyword evidence="9" id="KW-1133">Transmembrane helix</keyword>
<dbReference type="InterPro" id="IPR035979">
    <property type="entry name" value="RBD_domain_sf"/>
</dbReference>
<evidence type="ECO:0000256" key="2">
    <source>
        <dbReference type="ARBA" id="ARBA00010320"/>
    </source>
</evidence>
<dbReference type="Proteomes" id="UP000701801">
    <property type="component" value="Unassembled WGS sequence"/>
</dbReference>
<protein>
    <recommendedName>
        <fullName evidence="3 14">Mitochondrial escape protein 2</fullName>
    </recommendedName>
</protein>
<gene>
    <name evidence="17" type="ORF">HYALB_00009142</name>
</gene>
<evidence type="ECO:0000256" key="1">
    <source>
        <dbReference type="ARBA" id="ARBA00004434"/>
    </source>
</evidence>
<dbReference type="Gene3D" id="3.30.70.330">
    <property type="match status" value="1"/>
</dbReference>
<dbReference type="FunFam" id="3.30.70.330:FF:000959">
    <property type="entry name" value="Mitochondrial escape protein 2"/>
    <property type="match status" value="1"/>
</dbReference>
<evidence type="ECO:0000259" key="16">
    <source>
        <dbReference type="PROSITE" id="PS50102"/>
    </source>
</evidence>
<dbReference type="PANTHER" id="PTHR32198:SF2">
    <property type="entry name" value="MITOCHONDRIAL ESCAPE PROTEIN 2"/>
    <property type="match status" value="1"/>
</dbReference>
<feature type="domain" description="RRM" evidence="16">
    <location>
        <begin position="239"/>
        <end position="331"/>
    </location>
</feature>
<reference evidence="17" key="1">
    <citation type="submission" date="2021-07" db="EMBL/GenBank/DDBJ databases">
        <authorList>
            <person name="Durling M."/>
        </authorList>
    </citation>
    <scope>NUCLEOTIDE SEQUENCE</scope>
</reference>
<dbReference type="GO" id="GO:0003723">
    <property type="term" value="F:RNA binding"/>
    <property type="evidence" value="ECO:0007669"/>
    <property type="project" value="UniProtKB-UniRule"/>
</dbReference>
<comment type="subcellular location">
    <subcellularLocation>
        <location evidence="1 14">Mitochondrion inner membrane</location>
        <topology evidence="1 14">Single-pass membrane protein</topology>
    </subcellularLocation>
</comment>
<evidence type="ECO:0000256" key="13">
    <source>
        <dbReference type="PROSITE-ProRule" id="PRU00176"/>
    </source>
</evidence>
<keyword evidence="11" id="KW-0472">Membrane</keyword>
<evidence type="ECO:0000256" key="11">
    <source>
        <dbReference type="ARBA" id="ARBA00023136"/>
    </source>
</evidence>
<comment type="caution">
    <text evidence="17">The sequence shown here is derived from an EMBL/GenBank/DDBJ whole genome shotgun (WGS) entry which is preliminary data.</text>
</comment>
<dbReference type="InterPro" id="IPR039627">
    <property type="entry name" value="Yme2_C"/>
</dbReference>
<dbReference type="AlphaFoldDB" id="A0A9N9LMX9"/>
<keyword evidence="8" id="KW-0809">Transit peptide</keyword>
<dbReference type="CDD" id="cd12433">
    <property type="entry name" value="RRM_Yme2p_like"/>
    <property type="match status" value="1"/>
</dbReference>
<dbReference type="PANTHER" id="PTHR32198">
    <property type="entry name" value="MITOCHONDRIAL ESCAPE PROTEIN 2"/>
    <property type="match status" value="1"/>
</dbReference>
<keyword evidence="6 14" id="KW-0999">Mitochondrion inner membrane</keyword>
<evidence type="ECO:0000256" key="14">
    <source>
        <dbReference type="RuleBase" id="RU367108"/>
    </source>
</evidence>
<dbReference type="InterPro" id="IPR027417">
    <property type="entry name" value="P-loop_NTPase"/>
</dbReference>
<dbReference type="SUPFAM" id="SSF54928">
    <property type="entry name" value="RNA-binding domain, RBD"/>
    <property type="match status" value="1"/>
</dbReference>
<keyword evidence="18" id="KW-1185">Reference proteome</keyword>
<evidence type="ECO:0000256" key="6">
    <source>
        <dbReference type="ARBA" id="ARBA00022792"/>
    </source>
</evidence>
<evidence type="ECO:0000256" key="3">
    <source>
        <dbReference type="ARBA" id="ARBA00020222"/>
    </source>
</evidence>
<evidence type="ECO:0000256" key="9">
    <source>
        <dbReference type="ARBA" id="ARBA00022989"/>
    </source>
</evidence>
<dbReference type="InterPro" id="IPR034260">
    <property type="entry name" value="Yme2_RRM"/>
</dbReference>
<evidence type="ECO:0000313" key="17">
    <source>
        <dbReference type="EMBL" id="CAG8978245.1"/>
    </source>
</evidence>
<keyword evidence="7 13" id="KW-0694">RNA-binding</keyword>
<comment type="similarity">
    <text evidence="2 14">Belongs to the YME2 family.</text>
</comment>
<dbReference type="EMBL" id="CAJVRM010000248">
    <property type="protein sequence ID" value="CAG8978245.1"/>
    <property type="molecule type" value="Genomic_DNA"/>
</dbReference>
<evidence type="ECO:0000256" key="15">
    <source>
        <dbReference type="SAM" id="MobiDB-lite"/>
    </source>
</evidence>
<accession>A0A9N9LMX9</accession>
<evidence type="ECO:0000313" key="18">
    <source>
        <dbReference type="Proteomes" id="UP000701801"/>
    </source>
</evidence>